<keyword evidence="4 5" id="KW-0119">Carbohydrate metabolism</keyword>
<evidence type="ECO:0000256" key="3">
    <source>
        <dbReference type="ARBA" id="ARBA00022801"/>
    </source>
</evidence>
<gene>
    <name evidence="7" type="primary">nagA</name>
    <name evidence="7" type="ORF">N1032_02725</name>
</gene>
<dbReference type="InterPro" id="IPR006680">
    <property type="entry name" value="Amidohydro-rel"/>
</dbReference>
<dbReference type="SUPFAM" id="SSF51556">
    <property type="entry name" value="Metallo-dependent hydrolases"/>
    <property type="match status" value="1"/>
</dbReference>
<evidence type="ECO:0000256" key="2">
    <source>
        <dbReference type="ARBA" id="ARBA00022723"/>
    </source>
</evidence>
<keyword evidence="3 5" id="KW-0378">Hydrolase</keyword>
<dbReference type="Proteomes" id="UP001165586">
    <property type="component" value="Unassembled WGS sequence"/>
</dbReference>
<dbReference type="Pfam" id="PF01979">
    <property type="entry name" value="Amidohydro_1"/>
    <property type="match status" value="1"/>
</dbReference>
<dbReference type="GO" id="GO:0008448">
    <property type="term" value="F:N-acetylglucosamine-6-phosphate deacetylase activity"/>
    <property type="evidence" value="ECO:0007669"/>
    <property type="project" value="UniProtKB-EC"/>
</dbReference>
<dbReference type="PIRSF" id="PIRSF038994">
    <property type="entry name" value="NagA"/>
    <property type="match status" value="1"/>
</dbReference>
<evidence type="ECO:0000256" key="4">
    <source>
        <dbReference type="ARBA" id="ARBA00023277"/>
    </source>
</evidence>
<organism evidence="7 8">
    <name type="scientific">Herbiconiux daphne</name>
    <dbReference type="NCBI Taxonomy" id="2970914"/>
    <lineage>
        <taxon>Bacteria</taxon>
        <taxon>Bacillati</taxon>
        <taxon>Actinomycetota</taxon>
        <taxon>Actinomycetes</taxon>
        <taxon>Micrococcales</taxon>
        <taxon>Microbacteriaceae</taxon>
        <taxon>Herbiconiux</taxon>
    </lineage>
</organism>
<dbReference type="PANTHER" id="PTHR11113">
    <property type="entry name" value="N-ACETYLGLUCOSAMINE-6-PHOSPHATE DEACETYLASE"/>
    <property type="match status" value="1"/>
</dbReference>
<dbReference type="EC" id="3.5.1.25" evidence="7"/>
<protein>
    <submittedName>
        <fullName evidence="7">N-acetylglucosamine-6-phosphate deacetylase</fullName>
        <ecNumber evidence="7">3.5.1.25</ecNumber>
    </submittedName>
</protein>
<dbReference type="RefSeq" id="WP_259537279.1">
    <property type="nucleotide sequence ID" value="NZ_JANLCJ010000001.1"/>
</dbReference>
<evidence type="ECO:0000256" key="5">
    <source>
        <dbReference type="PIRNR" id="PIRNR038994"/>
    </source>
</evidence>
<dbReference type="SUPFAM" id="SSF51338">
    <property type="entry name" value="Composite domain of metallo-dependent hydrolases"/>
    <property type="match status" value="1"/>
</dbReference>
<dbReference type="NCBIfam" id="TIGR00221">
    <property type="entry name" value="nagA"/>
    <property type="match status" value="1"/>
</dbReference>
<comment type="similarity">
    <text evidence="1 5">Belongs to the metallo-dependent hydrolases superfamily. NagA family.</text>
</comment>
<evidence type="ECO:0000313" key="8">
    <source>
        <dbReference type="Proteomes" id="UP001165586"/>
    </source>
</evidence>
<proteinExistence type="inferred from homology"/>
<name>A0ABT2H050_9MICO</name>
<dbReference type="InterPro" id="IPR011059">
    <property type="entry name" value="Metal-dep_hydrolase_composite"/>
</dbReference>
<dbReference type="InterPro" id="IPR003764">
    <property type="entry name" value="GlcNAc_6-P_deAcase"/>
</dbReference>
<evidence type="ECO:0000256" key="1">
    <source>
        <dbReference type="ARBA" id="ARBA00010716"/>
    </source>
</evidence>
<comment type="caution">
    <text evidence="7">The sequence shown here is derived from an EMBL/GenBank/DDBJ whole genome shotgun (WGS) entry which is preliminary data.</text>
</comment>
<accession>A0ABT2H050</accession>
<reference evidence="7" key="1">
    <citation type="submission" date="2022-08" db="EMBL/GenBank/DDBJ databases">
        <authorList>
            <person name="Deng Y."/>
            <person name="Han X.-F."/>
            <person name="Zhang Y.-Q."/>
        </authorList>
    </citation>
    <scope>NUCLEOTIDE SEQUENCE</scope>
    <source>
        <strain evidence="7">CPCC 203386</strain>
    </source>
</reference>
<keyword evidence="2" id="KW-0479">Metal-binding</keyword>
<keyword evidence="8" id="KW-1185">Reference proteome</keyword>
<feature type="domain" description="Amidohydrolase-related" evidence="6">
    <location>
        <begin position="56"/>
        <end position="372"/>
    </location>
</feature>
<dbReference type="InterPro" id="IPR032466">
    <property type="entry name" value="Metal_Hydrolase"/>
</dbReference>
<dbReference type="Gene3D" id="2.30.40.10">
    <property type="entry name" value="Urease, subunit C, domain 1"/>
    <property type="match status" value="1"/>
</dbReference>
<dbReference type="CDD" id="cd00854">
    <property type="entry name" value="NagA"/>
    <property type="match status" value="1"/>
</dbReference>
<sequence>MTTVVHGARKVDGDGVVERFWVLFDGDVIGEVGTGDSWRSRVVAGTTVVDAAGRWLTPGFLDLHSHGGGGWSFDDGPDAIKAALAMHRGHGTTRSVISLVANPLPSLLVSLETIATLAEADPLILGAHLEGPYLARNHRGAHNPDFLRSPTAADVATILARAHGRLVQITIAPELPGSLDAIDAFVDAGVVVAIGHTDADLALTKEAFARGATLLTHAFNAMPGIRHREPGPVVAAFDDPRIALELIVDGFHVHPDVVKMAFLIAPHRIVMITDAMAAAGSSDGHYRLGSLNVSVSDGRALLSGTSTIAGSTLTQDAALRWAVEVSGVDPVLAVAALTATPARAIRRDDEFGYLRPGFAADAVLLDDQWVVHEVYAAGRPVHGRS</sequence>
<dbReference type="PANTHER" id="PTHR11113:SF14">
    <property type="entry name" value="N-ACETYLGLUCOSAMINE-6-PHOSPHATE DEACETYLASE"/>
    <property type="match status" value="1"/>
</dbReference>
<evidence type="ECO:0000313" key="7">
    <source>
        <dbReference type="EMBL" id="MCS5732656.1"/>
    </source>
</evidence>
<dbReference type="EMBL" id="JANLCJ010000001">
    <property type="protein sequence ID" value="MCS5732656.1"/>
    <property type="molecule type" value="Genomic_DNA"/>
</dbReference>
<evidence type="ECO:0000259" key="6">
    <source>
        <dbReference type="Pfam" id="PF01979"/>
    </source>
</evidence>
<dbReference type="Gene3D" id="3.20.20.140">
    <property type="entry name" value="Metal-dependent hydrolases"/>
    <property type="match status" value="1"/>
</dbReference>